<accession>A0A923HXA9</accession>
<keyword evidence="4" id="KW-1185">Reference proteome</keyword>
<gene>
    <name evidence="3" type="ORF">H8K36_11005</name>
</gene>
<evidence type="ECO:0000313" key="4">
    <source>
        <dbReference type="Proteomes" id="UP000627446"/>
    </source>
</evidence>
<reference evidence="3" key="1">
    <citation type="submission" date="2020-08" db="EMBL/GenBank/DDBJ databases">
        <title>Novel species isolated from subtropical streams in China.</title>
        <authorList>
            <person name="Lu H."/>
        </authorList>
    </citation>
    <scope>NUCLEOTIDE SEQUENCE</scope>
    <source>
        <strain evidence="3">LX22W</strain>
    </source>
</reference>
<organism evidence="3 4">
    <name type="scientific">Undibacterium nitidum</name>
    <dbReference type="NCBI Taxonomy" id="2762298"/>
    <lineage>
        <taxon>Bacteria</taxon>
        <taxon>Pseudomonadati</taxon>
        <taxon>Pseudomonadota</taxon>
        <taxon>Betaproteobacteria</taxon>
        <taxon>Burkholderiales</taxon>
        <taxon>Oxalobacteraceae</taxon>
        <taxon>Undibacterium</taxon>
    </lineage>
</organism>
<dbReference type="InterPro" id="IPR036165">
    <property type="entry name" value="YefM-like_sf"/>
</dbReference>
<sequence>MRLSEQVKPISYFKDNAAKAISEMTETREPLIITQNGEATCVIQDIKSYEESKNTMALLKLLALGRGQIEKGKFKPAREVFKRMDKEILK</sequence>
<proteinExistence type="inferred from homology"/>
<comment type="caution">
    <text evidence="3">The sequence shown here is derived from an EMBL/GenBank/DDBJ whole genome shotgun (WGS) entry which is preliminary data.</text>
</comment>
<dbReference type="InterPro" id="IPR006442">
    <property type="entry name" value="Antitoxin_Phd/YefM"/>
</dbReference>
<evidence type="ECO:0000256" key="1">
    <source>
        <dbReference type="ARBA" id="ARBA00009981"/>
    </source>
</evidence>
<evidence type="ECO:0000313" key="3">
    <source>
        <dbReference type="EMBL" id="MBC3881906.1"/>
    </source>
</evidence>
<dbReference type="Pfam" id="PF02604">
    <property type="entry name" value="PhdYeFM_antitox"/>
    <property type="match status" value="1"/>
</dbReference>
<dbReference type="Proteomes" id="UP000627446">
    <property type="component" value="Unassembled WGS sequence"/>
</dbReference>
<dbReference type="NCBIfam" id="TIGR01552">
    <property type="entry name" value="phd_fam"/>
    <property type="match status" value="1"/>
</dbReference>
<evidence type="ECO:0000256" key="2">
    <source>
        <dbReference type="RuleBase" id="RU362080"/>
    </source>
</evidence>
<dbReference type="EMBL" id="JACOFZ010000003">
    <property type="protein sequence ID" value="MBC3881906.1"/>
    <property type="molecule type" value="Genomic_DNA"/>
</dbReference>
<dbReference type="SUPFAM" id="SSF143120">
    <property type="entry name" value="YefM-like"/>
    <property type="match status" value="1"/>
</dbReference>
<name>A0A923HXA9_9BURK</name>
<dbReference type="Gene3D" id="3.40.1620.10">
    <property type="entry name" value="YefM-like domain"/>
    <property type="match status" value="1"/>
</dbReference>
<dbReference type="AlphaFoldDB" id="A0A923HXA9"/>
<dbReference type="RefSeq" id="WP_186916437.1">
    <property type="nucleotide sequence ID" value="NZ_JACOFZ010000003.1"/>
</dbReference>
<comment type="similarity">
    <text evidence="1 2">Belongs to the phD/YefM antitoxin family.</text>
</comment>
<comment type="function">
    <text evidence="2">Antitoxin component of a type II toxin-antitoxin (TA) system.</text>
</comment>
<protein>
    <recommendedName>
        <fullName evidence="2">Antitoxin</fullName>
    </recommendedName>
</protein>